<protein>
    <recommendedName>
        <fullName evidence="3">SAM-dependent methyltransferase</fullName>
    </recommendedName>
</protein>
<accession>A0ABR6IER5</accession>
<gene>
    <name evidence="1" type="ORF">GGR35_003884</name>
</gene>
<comment type="caution">
    <text evidence="1">The sequence shown here is derived from an EMBL/GenBank/DDBJ whole genome shotgun (WGS) entry which is preliminary data.</text>
</comment>
<dbReference type="Proteomes" id="UP000583101">
    <property type="component" value="Unassembled WGS sequence"/>
</dbReference>
<keyword evidence="2" id="KW-1185">Reference proteome</keyword>
<sequence>MKDSQKAHWDDVYTNKTPDQVSWTQAVPRTSLDFIHGFQLSKNASIIDIGGGDSNLVDFF</sequence>
<reference evidence="1 2" key="1">
    <citation type="submission" date="2020-08" db="EMBL/GenBank/DDBJ databases">
        <title>Genomic Encyclopedia of Type Strains, Phase IV (KMG-IV): sequencing the most valuable type-strain genomes for metagenomic binning, comparative biology and taxonomic classification.</title>
        <authorList>
            <person name="Goeker M."/>
        </authorList>
    </citation>
    <scope>NUCLEOTIDE SEQUENCE [LARGE SCALE GENOMIC DNA]</scope>
    <source>
        <strain evidence="1 2">DSM 100995</strain>
    </source>
</reference>
<evidence type="ECO:0000313" key="2">
    <source>
        <dbReference type="Proteomes" id="UP000583101"/>
    </source>
</evidence>
<dbReference type="RefSeq" id="WP_229704635.1">
    <property type="nucleotide sequence ID" value="NZ_BMCZ01000003.1"/>
</dbReference>
<proteinExistence type="predicted"/>
<name>A0ABR6IER5_9SPHI</name>
<evidence type="ECO:0008006" key="3">
    <source>
        <dbReference type="Google" id="ProtNLM"/>
    </source>
</evidence>
<organism evidence="1 2">
    <name type="scientific">Mucilaginibacter phyllosphaerae</name>
    <dbReference type="NCBI Taxonomy" id="1812349"/>
    <lineage>
        <taxon>Bacteria</taxon>
        <taxon>Pseudomonadati</taxon>
        <taxon>Bacteroidota</taxon>
        <taxon>Sphingobacteriia</taxon>
        <taxon>Sphingobacteriales</taxon>
        <taxon>Sphingobacteriaceae</taxon>
        <taxon>Mucilaginibacter</taxon>
    </lineage>
</organism>
<dbReference type="EMBL" id="JACIEG010000009">
    <property type="protein sequence ID" value="MBB3971256.1"/>
    <property type="molecule type" value="Genomic_DNA"/>
</dbReference>
<evidence type="ECO:0000313" key="1">
    <source>
        <dbReference type="EMBL" id="MBB3971256.1"/>
    </source>
</evidence>